<gene>
    <name evidence="2" type="ORF">FEZ63_17865</name>
</gene>
<comment type="caution">
    <text evidence="2">The sequence shown here is derived from an EMBL/GenBank/DDBJ whole genome shotgun (WGS) entry which is preliminary data.</text>
</comment>
<name>A0A5N3P732_9HYPH</name>
<evidence type="ECO:0000313" key="3">
    <source>
        <dbReference type="Proteomes" id="UP000325684"/>
    </source>
</evidence>
<reference evidence="2 3" key="1">
    <citation type="journal article" date="2019" name="Microorganisms">
        <title>Genome Insights into the Novel Species Microvirga brassicacearum, a Rapeseed Endophyte with Biotechnological Potential.</title>
        <authorList>
            <person name="Jimenez-Gomez A."/>
            <person name="Saati-Santamaria Z."/>
            <person name="Igual J.M."/>
            <person name="Rivas R."/>
            <person name="Mateos P.F."/>
            <person name="Garcia-Fraile P."/>
        </authorList>
    </citation>
    <scope>NUCLEOTIDE SEQUENCE [LARGE SCALE GENOMIC DNA]</scope>
    <source>
        <strain evidence="2 3">CDVBN77</strain>
    </source>
</reference>
<organism evidence="2 3">
    <name type="scientific">Microvirga brassicacearum</name>
    <dbReference type="NCBI Taxonomy" id="2580413"/>
    <lineage>
        <taxon>Bacteria</taxon>
        <taxon>Pseudomonadati</taxon>
        <taxon>Pseudomonadota</taxon>
        <taxon>Alphaproteobacteria</taxon>
        <taxon>Hyphomicrobiales</taxon>
        <taxon>Methylobacteriaceae</taxon>
        <taxon>Microvirga</taxon>
    </lineage>
</organism>
<evidence type="ECO:0000256" key="1">
    <source>
        <dbReference type="PROSITE-ProRule" id="PRU00339"/>
    </source>
</evidence>
<dbReference type="SUPFAM" id="SSF48452">
    <property type="entry name" value="TPR-like"/>
    <property type="match status" value="1"/>
</dbReference>
<keyword evidence="1" id="KW-0802">TPR repeat</keyword>
<protein>
    <submittedName>
        <fullName evidence="2">Uncharacterized protein</fullName>
    </submittedName>
</protein>
<dbReference type="InterPro" id="IPR019734">
    <property type="entry name" value="TPR_rpt"/>
</dbReference>
<sequence>MTADELVEASKEHRKNNRLEEALLSSLAASVADPENAEAWWQVALNRRDLGDTKNQIIALRIMVDLVPQFSRGWSQLGNALSKSGEHDAAKSAHEVSIGLDPDNFDALEALAAIYRNQDLPAQDEKEMTVLARIEVLEGLGSNALNRQGALQYRNRHLHEAIRYWAEDASENDSRFSLFNIGLAYAHPDMSQEADAIDTWRLVARRYPDYDQPDKSISATLPKLLERAKSARLEGDTVLSEDLWHSEYINPFQLLNPPSDLEFDEFDAKAVQRLRKSLLREIDLENGNLPWMPGVIVDRSRAIGICEELSDDDKKTFHWRVFENKPLLDFLSKGSHEHFLVNEHFSPLDFLELVQDETQEFREWLSNRFAPQFDRVLSRAIDQRNLTILECVLDGRRWVSPSYADRCFENSRRVVGRLLDPLRKAANEAGTRKLSSPEVTRLLEENGFLRIINLLPTPFLDQQDEAAIQLRRISIASANDHGDLDLAKVILNLADRLRFKSAEVVQRLQDDLSQVEEMIREERKAEVRLTSAGDTWEITKKGIRQGDLFIPTAEVTILRWGSLMTRRDSSIVYDYRFHVAAADGGRVKFDWTTKDGETSQTNFSNLINAALEYIFIPVCIGVQEQIAKGSSVKIGPCTLSSQGVAFETKGWISSKTHLVPWERVRCAVKDGIVTMSDSHAAKVKIDMALRDTDNAPLLTFLSRAMGQDEG</sequence>
<feature type="repeat" description="TPR" evidence="1">
    <location>
        <begin position="71"/>
        <end position="104"/>
    </location>
</feature>
<dbReference type="PROSITE" id="PS50005">
    <property type="entry name" value="TPR"/>
    <property type="match status" value="1"/>
</dbReference>
<keyword evidence="3" id="KW-1185">Reference proteome</keyword>
<dbReference type="AlphaFoldDB" id="A0A5N3P732"/>
<dbReference type="InterPro" id="IPR011990">
    <property type="entry name" value="TPR-like_helical_dom_sf"/>
</dbReference>
<accession>A0A5N3P732</accession>
<dbReference type="Proteomes" id="UP000325684">
    <property type="component" value="Unassembled WGS sequence"/>
</dbReference>
<proteinExistence type="predicted"/>
<dbReference type="Gene3D" id="1.25.40.10">
    <property type="entry name" value="Tetratricopeptide repeat domain"/>
    <property type="match status" value="1"/>
</dbReference>
<evidence type="ECO:0000313" key="2">
    <source>
        <dbReference type="EMBL" id="KAB0265539.1"/>
    </source>
</evidence>
<dbReference type="RefSeq" id="WP_150947001.1">
    <property type="nucleotide sequence ID" value="NZ_VCMV01000033.1"/>
</dbReference>
<dbReference type="EMBL" id="VCMV01000033">
    <property type="protein sequence ID" value="KAB0265539.1"/>
    <property type="molecule type" value="Genomic_DNA"/>
</dbReference>
<dbReference type="OrthoDB" id="9800698at2"/>